<dbReference type="SUPFAM" id="SSF51182">
    <property type="entry name" value="RmlC-like cupins"/>
    <property type="match status" value="1"/>
</dbReference>
<evidence type="ECO:0000313" key="2">
    <source>
        <dbReference type="EMBL" id="KUY19675.1"/>
    </source>
</evidence>
<dbReference type="InterPro" id="IPR014710">
    <property type="entry name" value="RmlC-like_jellyroll"/>
</dbReference>
<dbReference type="AlphaFoldDB" id="A0ABD4DME3"/>
<comment type="caution">
    <text evidence="2">The sequence shown here is derived from an EMBL/GenBank/DDBJ whole genome shotgun (WGS) entry which is preliminary data.</text>
</comment>
<evidence type="ECO:0000313" key="3">
    <source>
        <dbReference type="Proteomes" id="UP000064412"/>
    </source>
</evidence>
<sequence>MYKTQMENQELYNTLINTISKYINLHTISFQKDERGYVRIDERKNMYGGKGVVYMLQMFGEKELANNRIGAYMVLLNKGDESGFHTHGDRNEEEIYLVIHGSGEYRERNGMDQTIRKRIIQKGNIAVINSYGYHSIENINNEPLIIFAITTNVK</sequence>
<feature type="domain" description="Cupin type-1" evidence="1">
    <location>
        <begin position="63"/>
        <end position="152"/>
    </location>
</feature>
<proteinExistence type="predicted"/>
<dbReference type="EMBL" id="LNOI01000001">
    <property type="protein sequence ID" value="KUY19675.1"/>
    <property type="molecule type" value="Genomic_DNA"/>
</dbReference>
<dbReference type="Pfam" id="PF00190">
    <property type="entry name" value="Cupin_1"/>
    <property type="match status" value="1"/>
</dbReference>
<reference evidence="2 3" key="1">
    <citation type="submission" date="2015-11" db="EMBL/GenBank/DDBJ databases">
        <authorList>
            <person name="Nicholson A.C."/>
            <person name="Humrighouse B.W."/>
            <person name="Graziano J."/>
            <person name="Lasker B."/>
            <person name="Whitney A.M."/>
            <person name="Mcquiston J.R."/>
        </authorList>
    </citation>
    <scope>NUCLEOTIDE SEQUENCE [LARGE SCALE GENOMIC DNA]</scope>
    <source>
        <strain evidence="2 3">G4071</strain>
    </source>
</reference>
<dbReference type="InterPro" id="IPR006045">
    <property type="entry name" value="Cupin_1"/>
</dbReference>
<dbReference type="InterPro" id="IPR011051">
    <property type="entry name" value="RmlC_Cupin_sf"/>
</dbReference>
<evidence type="ECO:0000259" key="1">
    <source>
        <dbReference type="Pfam" id="PF00190"/>
    </source>
</evidence>
<dbReference type="Proteomes" id="UP000064412">
    <property type="component" value="Unassembled WGS sequence"/>
</dbReference>
<dbReference type="Gene3D" id="2.60.120.10">
    <property type="entry name" value="Jelly Rolls"/>
    <property type="match status" value="1"/>
</dbReference>
<gene>
    <name evidence="2" type="ORF">ATB95_01700</name>
</gene>
<organism evidence="2 3">
    <name type="scientific">Elizabethkingia miricola</name>
    <name type="common">Chryseobacterium miricola</name>
    <dbReference type="NCBI Taxonomy" id="172045"/>
    <lineage>
        <taxon>Bacteria</taxon>
        <taxon>Pseudomonadati</taxon>
        <taxon>Bacteroidota</taxon>
        <taxon>Flavobacteriia</taxon>
        <taxon>Flavobacteriales</taxon>
        <taxon>Weeksellaceae</taxon>
        <taxon>Elizabethkingia</taxon>
    </lineage>
</organism>
<name>A0ABD4DME3_ELIMR</name>
<protein>
    <recommendedName>
        <fullName evidence="1">Cupin type-1 domain-containing protein</fullName>
    </recommendedName>
</protein>
<accession>A0ABD4DME3</accession>